<proteinExistence type="predicted"/>
<organism evidence="1 2">
    <name type="scientific">Aerophobetes bacterium</name>
    <dbReference type="NCBI Taxonomy" id="2030807"/>
    <lineage>
        <taxon>Bacteria</taxon>
        <taxon>Candidatus Aerophobota</taxon>
    </lineage>
</organism>
<dbReference type="AlphaFoldDB" id="A0A497E350"/>
<dbReference type="InterPro" id="IPR029016">
    <property type="entry name" value="GAF-like_dom_sf"/>
</dbReference>
<dbReference type="Proteomes" id="UP000279422">
    <property type="component" value="Unassembled WGS sequence"/>
</dbReference>
<dbReference type="EMBL" id="QMPZ01000115">
    <property type="protein sequence ID" value="RLE08146.1"/>
    <property type="molecule type" value="Genomic_DNA"/>
</dbReference>
<gene>
    <name evidence="1" type="ORF">DRJ00_06845</name>
</gene>
<evidence type="ECO:0000313" key="2">
    <source>
        <dbReference type="Proteomes" id="UP000279422"/>
    </source>
</evidence>
<name>A0A497E350_UNCAE</name>
<reference evidence="1 2" key="1">
    <citation type="submission" date="2018-06" db="EMBL/GenBank/DDBJ databases">
        <title>Extensive metabolic versatility and redundancy in microbially diverse, dynamic hydrothermal sediments.</title>
        <authorList>
            <person name="Dombrowski N."/>
            <person name="Teske A."/>
            <person name="Baker B.J."/>
        </authorList>
    </citation>
    <scope>NUCLEOTIDE SEQUENCE [LARGE SCALE GENOMIC DNA]</scope>
    <source>
        <strain evidence="1">B47_G16</strain>
    </source>
</reference>
<dbReference type="Gene3D" id="3.30.450.40">
    <property type="match status" value="1"/>
</dbReference>
<accession>A0A497E350</accession>
<dbReference type="SUPFAM" id="SSF55781">
    <property type="entry name" value="GAF domain-like"/>
    <property type="match status" value="1"/>
</dbReference>
<evidence type="ECO:0000313" key="1">
    <source>
        <dbReference type="EMBL" id="RLE08146.1"/>
    </source>
</evidence>
<sequence>MPERKNEQREALWRIARLSSQTFSMEKILAEIAKEAAKVLSGDASSIRLLRGKNNLEVVAGYNLSEGYKKSIPLKIGEGLVGEVAQQRKPLFSNDIGKNSRILYPEIGKKE</sequence>
<feature type="non-terminal residue" evidence="1">
    <location>
        <position position="111"/>
    </location>
</feature>
<comment type="caution">
    <text evidence="1">The sequence shown here is derived from an EMBL/GenBank/DDBJ whole genome shotgun (WGS) entry which is preliminary data.</text>
</comment>
<protein>
    <submittedName>
        <fullName evidence="1">Uncharacterized protein</fullName>
    </submittedName>
</protein>